<evidence type="ECO:0000256" key="1">
    <source>
        <dbReference type="SAM" id="MobiDB-lite"/>
    </source>
</evidence>
<dbReference type="EMBL" id="JAULUE010002062">
    <property type="protein sequence ID" value="KAK5881995.1"/>
    <property type="molecule type" value="Genomic_DNA"/>
</dbReference>
<proteinExistence type="predicted"/>
<dbReference type="AlphaFoldDB" id="A0AAN8BBI6"/>
<name>A0AAN8BBI6_9TELE</name>
<evidence type="ECO:0000313" key="3">
    <source>
        <dbReference type="Proteomes" id="UP001335648"/>
    </source>
</evidence>
<sequence length="109" mass="11477">MCGCISVCVRKREKERGGNNVPAPPPPPGSVTGGKRKKRREEGEVYRVKEGSVCVLLLVCLSGSPAWVALHLRTESASITCEAVQSPGPACQPLPPSTKRVHFSGGSAP</sequence>
<accession>A0AAN8BBI6</accession>
<dbReference type="Proteomes" id="UP001335648">
    <property type="component" value="Unassembled WGS sequence"/>
</dbReference>
<feature type="region of interest" description="Disordered" evidence="1">
    <location>
        <begin position="13"/>
        <end position="44"/>
    </location>
</feature>
<organism evidence="2 3">
    <name type="scientific">Champsocephalus esox</name>
    <name type="common">pike icefish</name>
    <dbReference type="NCBI Taxonomy" id="159716"/>
    <lineage>
        <taxon>Eukaryota</taxon>
        <taxon>Metazoa</taxon>
        <taxon>Chordata</taxon>
        <taxon>Craniata</taxon>
        <taxon>Vertebrata</taxon>
        <taxon>Euteleostomi</taxon>
        <taxon>Actinopterygii</taxon>
        <taxon>Neopterygii</taxon>
        <taxon>Teleostei</taxon>
        <taxon>Neoteleostei</taxon>
        <taxon>Acanthomorphata</taxon>
        <taxon>Eupercaria</taxon>
        <taxon>Perciformes</taxon>
        <taxon>Notothenioidei</taxon>
        <taxon>Channichthyidae</taxon>
        <taxon>Champsocephalus</taxon>
    </lineage>
</organism>
<evidence type="ECO:0000313" key="2">
    <source>
        <dbReference type="EMBL" id="KAK5881995.1"/>
    </source>
</evidence>
<comment type="caution">
    <text evidence="2">The sequence shown here is derived from an EMBL/GenBank/DDBJ whole genome shotgun (WGS) entry which is preliminary data.</text>
</comment>
<gene>
    <name evidence="2" type="ORF">CesoFtcFv8_020630</name>
</gene>
<keyword evidence="3" id="KW-1185">Reference proteome</keyword>
<protein>
    <submittedName>
        <fullName evidence="2">Uncharacterized protein</fullName>
    </submittedName>
</protein>
<reference evidence="2 3" key="1">
    <citation type="journal article" date="2023" name="Mol. Biol. Evol.">
        <title>Genomics of Secondarily Temperate Adaptation in the Only Non-Antarctic Icefish.</title>
        <authorList>
            <person name="Rivera-Colon A.G."/>
            <person name="Rayamajhi N."/>
            <person name="Minhas B.F."/>
            <person name="Madrigal G."/>
            <person name="Bilyk K.T."/>
            <person name="Yoon V."/>
            <person name="Hune M."/>
            <person name="Gregory S."/>
            <person name="Cheng C.H.C."/>
            <person name="Catchen J.M."/>
        </authorList>
    </citation>
    <scope>NUCLEOTIDE SEQUENCE [LARGE SCALE GENOMIC DNA]</scope>
    <source>
        <strain evidence="2">JC2023a</strain>
    </source>
</reference>